<dbReference type="Proteomes" id="UP000030428">
    <property type="component" value="Unassembled WGS sequence"/>
</dbReference>
<keyword evidence="3" id="KW-1185">Reference proteome</keyword>
<proteinExistence type="predicted"/>
<dbReference type="EMBL" id="JSZA02000011">
    <property type="protein sequence ID" value="KHD05603.2"/>
    <property type="molecule type" value="Genomic_DNA"/>
</dbReference>
<protein>
    <submittedName>
        <fullName evidence="2">Uncharacterized protein</fullName>
    </submittedName>
</protein>
<feature type="coiled-coil region" evidence="1">
    <location>
        <begin position="25"/>
        <end position="66"/>
    </location>
</feature>
<sequence>MTVKTPIPIIHRRLDNHDSHLREENARLRTDVSRLRIDKSHLQEEKSLLQKENSQLKAENLRLREELYFTHEELKQERELSDVKDIDLARNNALYHILQDEHLRLASL</sequence>
<accession>A0A0A6P4B8</accession>
<comment type="caution">
    <text evidence="2">The sequence shown here is derived from an EMBL/GenBank/DDBJ whole genome shotgun (WGS) entry which is preliminary data.</text>
</comment>
<evidence type="ECO:0000313" key="3">
    <source>
        <dbReference type="Proteomes" id="UP000030428"/>
    </source>
</evidence>
<evidence type="ECO:0000256" key="1">
    <source>
        <dbReference type="SAM" id="Coils"/>
    </source>
</evidence>
<gene>
    <name evidence="2" type="ORF">PN36_04120</name>
</gene>
<keyword evidence="1" id="KW-0175">Coiled coil</keyword>
<dbReference type="Gene3D" id="1.20.5.170">
    <property type="match status" value="1"/>
</dbReference>
<organism evidence="2 3">
    <name type="scientific">Candidatus Thiomargarita nelsonii</name>
    <dbReference type="NCBI Taxonomy" id="1003181"/>
    <lineage>
        <taxon>Bacteria</taxon>
        <taxon>Pseudomonadati</taxon>
        <taxon>Pseudomonadota</taxon>
        <taxon>Gammaproteobacteria</taxon>
        <taxon>Thiotrichales</taxon>
        <taxon>Thiotrichaceae</taxon>
        <taxon>Thiomargarita</taxon>
    </lineage>
</organism>
<name>A0A0A6P4B8_9GAMM</name>
<reference evidence="2 3" key="1">
    <citation type="journal article" date="2016" name="Front. Microbiol.">
        <title>Single-Cell (Meta-)Genomics of a Dimorphic Candidatus Thiomargarita nelsonii Reveals Genomic Plasticity.</title>
        <authorList>
            <person name="Flood B.E."/>
            <person name="Fliss P."/>
            <person name="Jones D.S."/>
            <person name="Dick G.J."/>
            <person name="Jain S."/>
            <person name="Kaster A.K."/>
            <person name="Winkel M."/>
            <person name="Mussmann M."/>
            <person name="Bailey J."/>
        </authorList>
    </citation>
    <scope>NUCLEOTIDE SEQUENCE [LARGE SCALE GENOMIC DNA]</scope>
    <source>
        <strain evidence="2">Hydrate Ridge</strain>
    </source>
</reference>
<evidence type="ECO:0000313" key="2">
    <source>
        <dbReference type="EMBL" id="KHD05603.2"/>
    </source>
</evidence>
<dbReference type="AlphaFoldDB" id="A0A0A6P4B8"/>